<proteinExistence type="predicted"/>
<name>A0A939HMP7_9PROT</name>
<dbReference type="RefSeq" id="WP_207844830.1">
    <property type="nucleotide sequence ID" value="NZ_JAFVMH010000001.1"/>
</dbReference>
<keyword evidence="1" id="KW-0732">Signal</keyword>
<sequence>MRQVFFVRGALVLGTLCATLVVSQPQAHAERVISDLEATKLTFASLTAAPRPRPVVRHVAASSHTARQHVVLASAHTTRSSNMVHFVSYHAPSHPLHAKKSVHHHRT</sequence>
<dbReference type="AlphaFoldDB" id="A0A939HMP7"/>
<feature type="signal peptide" evidence="1">
    <location>
        <begin position="1"/>
        <end position="29"/>
    </location>
</feature>
<protein>
    <submittedName>
        <fullName evidence="2">Uncharacterized protein</fullName>
    </submittedName>
</protein>
<accession>A0A939HMP7</accession>
<evidence type="ECO:0000256" key="1">
    <source>
        <dbReference type="SAM" id="SignalP"/>
    </source>
</evidence>
<evidence type="ECO:0000313" key="3">
    <source>
        <dbReference type="Proteomes" id="UP000664073"/>
    </source>
</evidence>
<organism evidence="2 3">
    <name type="scientific">Acetobacter garciniae</name>
    <dbReference type="NCBI Taxonomy" id="2817435"/>
    <lineage>
        <taxon>Bacteria</taxon>
        <taxon>Pseudomonadati</taxon>
        <taxon>Pseudomonadota</taxon>
        <taxon>Alphaproteobacteria</taxon>
        <taxon>Acetobacterales</taxon>
        <taxon>Acetobacteraceae</taxon>
        <taxon>Acetobacter</taxon>
    </lineage>
</organism>
<evidence type="ECO:0000313" key="2">
    <source>
        <dbReference type="EMBL" id="MBO1324187.1"/>
    </source>
</evidence>
<comment type="caution">
    <text evidence="2">The sequence shown here is derived from an EMBL/GenBank/DDBJ whole genome shotgun (WGS) entry which is preliminary data.</text>
</comment>
<feature type="chain" id="PRO_5037300280" evidence="1">
    <location>
        <begin position="30"/>
        <end position="107"/>
    </location>
</feature>
<reference evidence="2" key="1">
    <citation type="submission" date="2021-03" db="EMBL/GenBank/DDBJ databases">
        <title>The complete genome sequence of Acetobacter sp. TBRC 12339.</title>
        <authorList>
            <person name="Charoenyingcharoen P."/>
            <person name="Yukphan P."/>
        </authorList>
    </citation>
    <scope>NUCLEOTIDE SEQUENCE</scope>
    <source>
        <strain evidence="2">TBRC 12339</strain>
    </source>
</reference>
<keyword evidence="3" id="KW-1185">Reference proteome</keyword>
<gene>
    <name evidence="2" type="ORF">J2D77_03310</name>
</gene>
<dbReference type="EMBL" id="JAFVMH010000001">
    <property type="protein sequence ID" value="MBO1324187.1"/>
    <property type="molecule type" value="Genomic_DNA"/>
</dbReference>
<dbReference type="Proteomes" id="UP000664073">
    <property type="component" value="Unassembled WGS sequence"/>
</dbReference>